<sequence>MSCTCFVVITLLLCADAVFSDAIAEQNAANFGTTLYTKSDVEKHWTDTELIALQCRMLIGWLIPTKIPDNGETFLAYFDLIKNHTTKINSLAIRKRTMIIIVDAIGGYMHTKMLPQFKLFYYDGKMKYSTMKRLHDLLKAIKHVLGTDGRGWAKPTAGIRDPPYPEADDRLVRFFVPTEETKYCGGVDAGPYVPPANDNGTGRESAPPLFDENTRPHSLVIPWQPLRPVLYSVRDASCHRALFDYCVRSVYSGRHDHEAVRRHVGQWLDAAVGPLVTPEAATGRWYPALWGASVAIRHVAGPPVDHNPERRTNPNDDYYLRTAPDFYFYAAVVFAHTVVFWLISKVATFICRPTVEKPTEIV</sequence>
<feature type="transmembrane region" description="Helical" evidence="1">
    <location>
        <begin position="326"/>
        <end position="343"/>
    </location>
</feature>
<organism evidence="3 4">
    <name type="scientific">Cinara cedri</name>
    <dbReference type="NCBI Taxonomy" id="506608"/>
    <lineage>
        <taxon>Eukaryota</taxon>
        <taxon>Metazoa</taxon>
        <taxon>Ecdysozoa</taxon>
        <taxon>Arthropoda</taxon>
        <taxon>Hexapoda</taxon>
        <taxon>Insecta</taxon>
        <taxon>Pterygota</taxon>
        <taxon>Neoptera</taxon>
        <taxon>Paraneoptera</taxon>
        <taxon>Hemiptera</taxon>
        <taxon>Sternorrhyncha</taxon>
        <taxon>Aphidomorpha</taxon>
        <taxon>Aphidoidea</taxon>
        <taxon>Aphididae</taxon>
        <taxon>Lachninae</taxon>
        <taxon>Cinara</taxon>
    </lineage>
</organism>
<proteinExistence type="predicted"/>
<evidence type="ECO:0000313" key="4">
    <source>
        <dbReference type="Proteomes" id="UP000325440"/>
    </source>
</evidence>
<keyword evidence="1" id="KW-1133">Transmembrane helix</keyword>
<evidence type="ECO:0000256" key="2">
    <source>
        <dbReference type="SAM" id="SignalP"/>
    </source>
</evidence>
<gene>
    <name evidence="3" type="ORF">CINCED_3A016216</name>
</gene>
<dbReference type="AlphaFoldDB" id="A0A5E4MF18"/>
<evidence type="ECO:0000313" key="3">
    <source>
        <dbReference type="EMBL" id="VVC30009.1"/>
    </source>
</evidence>
<name>A0A5E4MF18_9HEMI</name>
<accession>A0A5E4MF18</accession>
<keyword evidence="1" id="KW-0472">Membrane</keyword>
<reference evidence="3 4" key="1">
    <citation type="submission" date="2019-08" db="EMBL/GenBank/DDBJ databases">
        <authorList>
            <person name="Alioto T."/>
            <person name="Alioto T."/>
            <person name="Gomez Garrido J."/>
        </authorList>
    </citation>
    <scope>NUCLEOTIDE SEQUENCE [LARGE SCALE GENOMIC DNA]</scope>
</reference>
<keyword evidence="2" id="KW-0732">Signal</keyword>
<keyword evidence="1" id="KW-0812">Transmembrane</keyword>
<keyword evidence="4" id="KW-1185">Reference proteome</keyword>
<feature type="signal peptide" evidence="2">
    <location>
        <begin position="1"/>
        <end position="20"/>
    </location>
</feature>
<protein>
    <submittedName>
        <fullName evidence="3">Uncharacterized protein</fullName>
    </submittedName>
</protein>
<dbReference type="EMBL" id="CABPRJ010000503">
    <property type="protein sequence ID" value="VVC30009.1"/>
    <property type="molecule type" value="Genomic_DNA"/>
</dbReference>
<feature type="chain" id="PRO_5022669568" evidence="2">
    <location>
        <begin position="21"/>
        <end position="362"/>
    </location>
</feature>
<dbReference type="Proteomes" id="UP000325440">
    <property type="component" value="Unassembled WGS sequence"/>
</dbReference>
<dbReference type="OrthoDB" id="6614503at2759"/>
<evidence type="ECO:0000256" key="1">
    <source>
        <dbReference type="SAM" id="Phobius"/>
    </source>
</evidence>